<evidence type="ECO:0000259" key="2">
    <source>
        <dbReference type="Pfam" id="PF01936"/>
    </source>
</evidence>
<feature type="compositionally biased region" description="Polar residues" evidence="1">
    <location>
        <begin position="557"/>
        <end position="571"/>
    </location>
</feature>
<dbReference type="Gene3D" id="3.40.50.1010">
    <property type="entry name" value="5'-nuclease"/>
    <property type="match status" value="1"/>
</dbReference>
<dbReference type="OrthoDB" id="549353at2759"/>
<evidence type="ECO:0008006" key="6">
    <source>
        <dbReference type="Google" id="ProtNLM"/>
    </source>
</evidence>
<dbReference type="PANTHER" id="PTHR14379">
    <property type="entry name" value="LIMKAIN B LKAP"/>
    <property type="match status" value="1"/>
</dbReference>
<dbReference type="InterPro" id="IPR024768">
    <property type="entry name" value="Marf1"/>
</dbReference>
<dbReference type="PANTHER" id="PTHR14379:SF3">
    <property type="entry name" value="MEIOSIS REGULATOR AND MRNA STABILITY FACTOR 1"/>
    <property type="match status" value="1"/>
</dbReference>
<dbReference type="Proteomes" id="UP001151287">
    <property type="component" value="Unassembled WGS sequence"/>
</dbReference>
<feature type="domain" description="NYN" evidence="2">
    <location>
        <begin position="24"/>
        <end position="160"/>
    </location>
</feature>
<evidence type="ECO:0000313" key="4">
    <source>
        <dbReference type="EMBL" id="KAJ1697706.1"/>
    </source>
</evidence>
<keyword evidence="5" id="KW-1185">Reference proteome</keyword>
<proteinExistence type="predicted"/>
<dbReference type="InterPro" id="IPR021139">
    <property type="entry name" value="NYN"/>
</dbReference>
<comment type="caution">
    <text evidence="4">The sequence shown here is derived from an EMBL/GenBank/DDBJ whole genome shotgun (WGS) entry which is preliminary data.</text>
</comment>
<dbReference type="GO" id="GO:0004540">
    <property type="term" value="F:RNA nuclease activity"/>
    <property type="evidence" value="ECO:0007669"/>
    <property type="project" value="InterPro"/>
</dbReference>
<dbReference type="InterPro" id="IPR056042">
    <property type="entry name" value="DUF7625"/>
</dbReference>
<organism evidence="4 5">
    <name type="scientific">Rhynchospora breviuscula</name>
    <dbReference type="NCBI Taxonomy" id="2022672"/>
    <lineage>
        <taxon>Eukaryota</taxon>
        <taxon>Viridiplantae</taxon>
        <taxon>Streptophyta</taxon>
        <taxon>Embryophyta</taxon>
        <taxon>Tracheophyta</taxon>
        <taxon>Spermatophyta</taxon>
        <taxon>Magnoliopsida</taxon>
        <taxon>Liliopsida</taxon>
        <taxon>Poales</taxon>
        <taxon>Cyperaceae</taxon>
        <taxon>Cyperoideae</taxon>
        <taxon>Rhynchosporeae</taxon>
        <taxon>Rhynchospora</taxon>
    </lineage>
</organism>
<evidence type="ECO:0000313" key="5">
    <source>
        <dbReference type="Proteomes" id="UP001151287"/>
    </source>
</evidence>
<evidence type="ECO:0000256" key="1">
    <source>
        <dbReference type="SAM" id="MobiDB-lite"/>
    </source>
</evidence>
<dbReference type="Pfam" id="PF01936">
    <property type="entry name" value="NYN"/>
    <property type="match status" value="1"/>
</dbReference>
<dbReference type="EMBL" id="JAMQYH010000002">
    <property type="protein sequence ID" value="KAJ1697706.1"/>
    <property type="molecule type" value="Genomic_DNA"/>
</dbReference>
<sequence length="758" mass="81701">MSGGGGGGGGGVGGGVDKLYSEAKMSVWWDIENCQVPRGSDPNLIAKNVSTALARAGFTGPVTISAYGDTNGIPDPIQHALSSTGINLHHVPPGIKDASDKKILVDMLFWAIDNPPPANYLLISGDRDFCNALHKLSMRRYNILLAHAPNVSQPLVAAARTVWHWKSLVAGEPPLSGPSYVRESNVRESKEDLDKAVSAPASDFMHAAQLSQTEAQLGSMSLTSQKSDVGVSFTSQKSDVGMSLKGDSKYKGKQVWKTINQSSELSLANSTKDGKGNGNGNGNGSHKVNGNAIDTENLGTTSNVEAQEGMEMNSKGKENYAQKLPVKPSNSNQNSGLAPKGGTPVKPSNSNQNSGMAPKGGTHQVYQANNKTKKNTEPVMNNTSKPRHSKQNHQQNNAYHSAAQELPHGPRPNNLPGNFNHTNSHNAITYQQQVAIPAHHSSMSYQPQTPVPAHHNNTSYQPHSAVPPPMNYGPSWPGVAPYPPVPTSGSFHREPNYYSNPSQHIPVAPQAMQMQPPPPPPSSHPYYDYNNYRPSVPPVPPVQSLLPPQRPLPQHNIAGTSTSSGTQDKSLSEIETQIETVLRALSILKREKVAPTDTNIEDCIHYGGDIGIPGMNIKSALAAAMDRGKVVKHQIGAKSNNSYYVEKGQSLWKCVNVMDANVKRLKDALDSVHRFLSSPGGRAEIMASSSRYHAATILKKSCLKNRVLGEILQILNNIITVKKWILPSSAWQPLSFNLSGSDVDPERLQTQQHPLTSC</sequence>
<protein>
    <recommendedName>
        <fullName evidence="6">NYN domain-containing protein</fullName>
    </recommendedName>
</protein>
<name>A0A9Q0HTD0_9POAL</name>
<feature type="region of interest" description="Disordered" evidence="1">
    <location>
        <begin position="323"/>
        <end position="397"/>
    </location>
</feature>
<dbReference type="CDD" id="cd10910">
    <property type="entry name" value="PIN_limkain_b1_N_like"/>
    <property type="match status" value="1"/>
</dbReference>
<dbReference type="Pfam" id="PF24620">
    <property type="entry name" value="DUF7625"/>
    <property type="match status" value="1"/>
</dbReference>
<feature type="region of interest" description="Disordered" evidence="1">
    <location>
        <begin position="266"/>
        <end position="298"/>
    </location>
</feature>
<dbReference type="GO" id="GO:0010468">
    <property type="term" value="P:regulation of gene expression"/>
    <property type="evidence" value="ECO:0007669"/>
    <property type="project" value="InterPro"/>
</dbReference>
<dbReference type="GO" id="GO:0005777">
    <property type="term" value="C:peroxisome"/>
    <property type="evidence" value="ECO:0007669"/>
    <property type="project" value="InterPro"/>
</dbReference>
<accession>A0A9Q0HTD0</accession>
<reference evidence="4" key="1">
    <citation type="journal article" date="2022" name="Cell">
        <title>Repeat-based holocentromeres influence genome architecture and karyotype evolution.</title>
        <authorList>
            <person name="Hofstatter P.G."/>
            <person name="Thangavel G."/>
            <person name="Lux T."/>
            <person name="Neumann P."/>
            <person name="Vondrak T."/>
            <person name="Novak P."/>
            <person name="Zhang M."/>
            <person name="Costa L."/>
            <person name="Castellani M."/>
            <person name="Scott A."/>
            <person name="Toegelov H."/>
            <person name="Fuchs J."/>
            <person name="Mata-Sucre Y."/>
            <person name="Dias Y."/>
            <person name="Vanzela A.L.L."/>
            <person name="Huettel B."/>
            <person name="Almeida C.C.S."/>
            <person name="Simkova H."/>
            <person name="Souza G."/>
            <person name="Pedrosa-Harand A."/>
            <person name="Macas J."/>
            <person name="Mayer K.F.X."/>
            <person name="Houben A."/>
            <person name="Marques A."/>
        </authorList>
    </citation>
    <scope>NUCLEOTIDE SEQUENCE</scope>
    <source>
        <strain evidence="4">RhyBre1mFocal</strain>
    </source>
</reference>
<dbReference type="AlphaFoldDB" id="A0A9Q0HTD0"/>
<evidence type="ECO:0000259" key="3">
    <source>
        <dbReference type="Pfam" id="PF24620"/>
    </source>
</evidence>
<feature type="domain" description="DUF7625" evidence="3">
    <location>
        <begin position="568"/>
        <end position="661"/>
    </location>
</feature>
<feature type="region of interest" description="Disordered" evidence="1">
    <location>
        <begin position="543"/>
        <end position="571"/>
    </location>
</feature>
<gene>
    <name evidence="4" type="ORF">LUZ63_006218</name>
</gene>
<feature type="compositionally biased region" description="Polar residues" evidence="1">
    <location>
        <begin position="346"/>
        <end position="355"/>
    </location>
</feature>